<feature type="binding site" description="axial binding residue" evidence="13">
    <location>
        <position position="82"/>
    </location>
    <ligand>
        <name>heme c</name>
        <dbReference type="ChEBI" id="CHEBI:61717"/>
        <label>1</label>
    </ligand>
    <ligandPart>
        <name>Fe</name>
        <dbReference type="ChEBI" id="CHEBI:18248"/>
    </ligandPart>
</feature>
<evidence type="ECO:0000256" key="9">
    <source>
        <dbReference type="ARBA" id="ARBA00022982"/>
    </source>
</evidence>
<evidence type="ECO:0000313" key="15">
    <source>
        <dbReference type="EMBL" id="PKZ29679.1"/>
    </source>
</evidence>
<comment type="similarity">
    <text evidence="2">Belongs to the NapB family.</text>
</comment>
<sequence length="162" mass="18115">MKKIILFFICVVFAFSQQDGLRKASLTSEESLVLKDFTYSSDAPGTSTRFDRSFENSPPLIPHDLDGLLPITLELNMCTTCHMPEFAKDIGSTAIPKSHLVDLRTGKDLHGELDMTRYNCVQCHVPQSNAKTVVNNKFEAVFRDKVLKHGSNLLDVLNQGIE</sequence>
<dbReference type="PANTHER" id="PTHR38604:SF1">
    <property type="entry name" value="PERIPLASMIC NITRATE REDUCTASE, ELECTRON TRANSFER SUBUNIT"/>
    <property type="match status" value="1"/>
</dbReference>
<evidence type="ECO:0000313" key="14">
    <source>
        <dbReference type="EMBL" id="MCZ6159867.1"/>
    </source>
</evidence>
<dbReference type="Proteomes" id="UP001075225">
    <property type="component" value="Unassembled WGS sequence"/>
</dbReference>
<accession>A0A2I1NBD6</accession>
<comment type="caution">
    <text evidence="15">The sequence shown here is derived from an EMBL/GenBank/DDBJ whole genome shotgun (WGS) entry which is preliminary data.</text>
</comment>
<dbReference type="Gene3D" id="1.10.1130.10">
    <property type="entry name" value="Flavocytochrome C3, Chain A"/>
    <property type="match status" value="1"/>
</dbReference>
<reference evidence="14" key="2">
    <citation type="submission" date="2022-12" db="EMBL/GenBank/DDBJ databases">
        <title>Species Delineation and Comparative Genomics within the Campylobacter ureolyticus Complex.</title>
        <authorList>
            <person name="Maki J."/>
            <person name="Howard M."/>
            <person name="Connelly S."/>
            <person name="Hardy D.J."/>
            <person name="Cameron A."/>
        </authorList>
    </citation>
    <scope>NUCLEOTIDE SEQUENCE</scope>
    <source>
        <strain evidence="14">URMC_787</strain>
    </source>
</reference>
<evidence type="ECO:0000256" key="10">
    <source>
        <dbReference type="ARBA" id="ARBA00023004"/>
    </source>
</evidence>
<dbReference type="RefSeq" id="WP_050334587.1">
    <property type="nucleotide sequence ID" value="NZ_JAPXGN010000003.1"/>
</dbReference>
<comment type="subcellular location">
    <subcellularLocation>
        <location evidence="1">Periplasm</location>
    </subcellularLocation>
</comment>
<dbReference type="Pfam" id="PF03892">
    <property type="entry name" value="NapB"/>
    <property type="match status" value="1"/>
</dbReference>
<name>A0A2I1NBD6_9BACT</name>
<feature type="binding site" description="axial binding residue" evidence="13">
    <location>
        <position position="99"/>
    </location>
    <ligand>
        <name>heme c</name>
        <dbReference type="ChEBI" id="CHEBI:61717"/>
        <label>2</label>
    </ligand>
    <ligandPart>
        <name>Fe</name>
        <dbReference type="ChEBI" id="CHEBI:18248"/>
    </ligandPart>
</feature>
<dbReference type="EMBL" id="PKHU01000002">
    <property type="protein sequence ID" value="PKZ29679.1"/>
    <property type="molecule type" value="Genomic_DNA"/>
</dbReference>
<keyword evidence="14" id="KW-0560">Oxidoreductase</keyword>
<feature type="binding site" description="covalent" evidence="12">
    <location>
        <position position="81"/>
    </location>
    <ligand>
        <name>heme c</name>
        <dbReference type="ChEBI" id="CHEBI:61717"/>
        <label>1</label>
    </ligand>
</feature>
<dbReference type="PANTHER" id="PTHR38604">
    <property type="entry name" value="PERIPLASMIC NITRATE REDUCTASE, ELECTRON TRANSFER SUBUNIT"/>
    <property type="match status" value="1"/>
</dbReference>
<feature type="binding site" description="covalent" evidence="12">
    <location>
        <position position="78"/>
    </location>
    <ligand>
        <name>heme c</name>
        <dbReference type="ChEBI" id="CHEBI:61717"/>
        <label>1</label>
    </ligand>
</feature>
<dbReference type="SUPFAM" id="SSF48695">
    <property type="entry name" value="Multiheme cytochromes"/>
    <property type="match status" value="1"/>
</dbReference>
<evidence type="ECO:0000256" key="1">
    <source>
        <dbReference type="ARBA" id="ARBA00004418"/>
    </source>
</evidence>
<dbReference type="GO" id="GO:0046872">
    <property type="term" value="F:metal ion binding"/>
    <property type="evidence" value="ECO:0007669"/>
    <property type="project" value="UniProtKB-KW"/>
</dbReference>
<gene>
    <name evidence="15" type="ORF">CYJ41_01970</name>
    <name evidence="14" type="ORF">O6B32_05165</name>
</gene>
<keyword evidence="5 12" id="KW-0349">Heme</keyword>
<keyword evidence="8" id="KW-0574">Periplasm</keyword>
<feature type="binding site" description="covalent" evidence="12">
    <location>
        <position position="123"/>
    </location>
    <ligand>
        <name>heme c</name>
        <dbReference type="ChEBI" id="CHEBI:61717"/>
        <label>2</label>
    </ligand>
</feature>
<keyword evidence="7" id="KW-0732">Signal</keyword>
<protein>
    <recommendedName>
        <fullName evidence="3">Periplasmic nitrate reductase, electron transfer subunit</fullName>
    </recommendedName>
    <alternativeName>
        <fullName evidence="11">Diheme cytochrome c NapB</fullName>
    </alternativeName>
</protein>
<keyword evidence="6 13" id="KW-0479">Metal-binding</keyword>
<evidence type="ECO:0000256" key="4">
    <source>
        <dbReference type="ARBA" id="ARBA00022448"/>
    </source>
</evidence>
<evidence type="ECO:0000256" key="8">
    <source>
        <dbReference type="ARBA" id="ARBA00022764"/>
    </source>
</evidence>
<dbReference type="Proteomes" id="UP000234639">
    <property type="component" value="Unassembled WGS sequence"/>
</dbReference>
<keyword evidence="10 13" id="KW-0408">Iron</keyword>
<dbReference type="AlphaFoldDB" id="A0A2I1NBD6"/>
<dbReference type="InterPro" id="IPR005591">
    <property type="entry name" value="NapB"/>
</dbReference>
<reference evidence="15 16" key="1">
    <citation type="submission" date="2017-12" db="EMBL/GenBank/DDBJ databases">
        <title>Phylogenetic diversity of female urinary microbiome.</title>
        <authorList>
            <person name="Thomas-White K."/>
            <person name="Wolfe A.J."/>
        </authorList>
    </citation>
    <scope>NUCLEOTIDE SEQUENCE [LARGE SCALE GENOMIC DNA]</scope>
    <source>
        <strain evidence="15 16">UMB0112</strain>
    </source>
</reference>
<dbReference type="EMBL" id="JAPXGO010000003">
    <property type="protein sequence ID" value="MCZ6159867.1"/>
    <property type="molecule type" value="Genomic_DNA"/>
</dbReference>
<evidence type="ECO:0000256" key="3">
    <source>
        <dbReference type="ARBA" id="ARBA00013773"/>
    </source>
</evidence>
<organism evidence="15 16">
    <name type="scientific">Campylobacter ureolyticus</name>
    <dbReference type="NCBI Taxonomy" id="827"/>
    <lineage>
        <taxon>Bacteria</taxon>
        <taxon>Pseudomonadati</taxon>
        <taxon>Campylobacterota</taxon>
        <taxon>Epsilonproteobacteria</taxon>
        <taxon>Campylobacterales</taxon>
        <taxon>Campylobacteraceae</taxon>
        <taxon>Campylobacter</taxon>
    </lineage>
</organism>
<dbReference type="GO" id="GO:0042597">
    <property type="term" value="C:periplasmic space"/>
    <property type="evidence" value="ECO:0007669"/>
    <property type="project" value="UniProtKB-SubCell"/>
</dbReference>
<feature type="binding site" description="covalent" evidence="12">
    <location>
        <position position="120"/>
    </location>
    <ligand>
        <name>heme c</name>
        <dbReference type="ChEBI" id="CHEBI:61717"/>
        <label>2</label>
    </ligand>
</feature>
<evidence type="ECO:0000256" key="11">
    <source>
        <dbReference type="ARBA" id="ARBA00031832"/>
    </source>
</evidence>
<feature type="binding site" description="axial binding residue" evidence="13">
    <location>
        <position position="124"/>
    </location>
    <ligand>
        <name>heme c</name>
        <dbReference type="ChEBI" id="CHEBI:61717"/>
        <label>2</label>
    </ligand>
    <ligandPart>
        <name>Fe</name>
        <dbReference type="ChEBI" id="CHEBI:18248"/>
    </ligandPart>
</feature>
<dbReference type="PIRSF" id="PIRSF006105">
    <property type="entry name" value="NapB"/>
    <property type="match status" value="1"/>
</dbReference>
<keyword evidence="4" id="KW-0813">Transport</keyword>
<dbReference type="InterPro" id="IPR036280">
    <property type="entry name" value="Multihaem_cyt_sf"/>
</dbReference>
<evidence type="ECO:0000256" key="13">
    <source>
        <dbReference type="PIRSR" id="PIRSR006105-2"/>
    </source>
</evidence>
<keyword evidence="9" id="KW-0249">Electron transport</keyword>
<proteinExistence type="inferred from homology"/>
<feature type="binding site" description="axial binding residue" evidence="13">
    <location>
        <position position="63"/>
    </location>
    <ligand>
        <name>heme c</name>
        <dbReference type="ChEBI" id="CHEBI:61717"/>
        <label>1</label>
    </ligand>
    <ligandPart>
        <name>Fe</name>
        <dbReference type="ChEBI" id="CHEBI:18248"/>
    </ligandPart>
</feature>
<evidence type="ECO:0000256" key="12">
    <source>
        <dbReference type="PIRSR" id="PIRSR006105-1"/>
    </source>
</evidence>
<comment type="PTM">
    <text evidence="12">Binds 2 heme C groups per subunit.</text>
</comment>
<dbReference type="GO" id="GO:0009061">
    <property type="term" value="P:anaerobic respiration"/>
    <property type="evidence" value="ECO:0007669"/>
    <property type="project" value="InterPro"/>
</dbReference>
<dbReference type="GO" id="GO:0016491">
    <property type="term" value="F:oxidoreductase activity"/>
    <property type="evidence" value="ECO:0007669"/>
    <property type="project" value="UniProtKB-KW"/>
</dbReference>
<evidence type="ECO:0000256" key="7">
    <source>
        <dbReference type="ARBA" id="ARBA00022729"/>
    </source>
</evidence>
<evidence type="ECO:0000256" key="2">
    <source>
        <dbReference type="ARBA" id="ARBA00007368"/>
    </source>
</evidence>
<evidence type="ECO:0000313" key="16">
    <source>
        <dbReference type="Proteomes" id="UP000234639"/>
    </source>
</evidence>
<evidence type="ECO:0000256" key="5">
    <source>
        <dbReference type="ARBA" id="ARBA00022617"/>
    </source>
</evidence>
<evidence type="ECO:0000256" key="6">
    <source>
        <dbReference type="ARBA" id="ARBA00022723"/>
    </source>
</evidence>